<dbReference type="RefSeq" id="WP_077931394.1">
    <property type="nucleotide sequence ID" value="NZ_CP014687.1"/>
</dbReference>
<proteinExistence type="predicted"/>
<dbReference type="InterPro" id="IPR008949">
    <property type="entry name" value="Isoprenoid_synthase_dom_sf"/>
</dbReference>
<evidence type="ECO:0000313" key="2">
    <source>
        <dbReference type="EMBL" id="AQT05635.1"/>
    </source>
</evidence>
<evidence type="ECO:0000313" key="3">
    <source>
        <dbReference type="Proteomes" id="UP000189055"/>
    </source>
</evidence>
<accession>A0A1U9LGP1</accession>
<dbReference type="AlphaFoldDB" id="A0A1U9LGP1"/>
<protein>
    <submittedName>
        <fullName evidence="2">Phytoene synthase</fullName>
    </submittedName>
</protein>
<dbReference type="InterPro" id="IPR002060">
    <property type="entry name" value="Squ/phyt_synthse"/>
</dbReference>
<name>A0A1U9LGP1_9PROT</name>
<evidence type="ECO:0000256" key="1">
    <source>
        <dbReference type="SAM" id="MobiDB-lite"/>
    </source>
</evidence>
<dbReference type="Proteomes" id="UP000189055">
    <property type="component" value="Chromosome"/>
</dbReference>
<organism evidence="2 3">
    <name type="scientific">Acetobacter persici</name>
    <dbReference type="NCBI Taxonomy" id="1076596"/>
    <lineage>
        <taxon>Bacteria</taxon>
        <taxon>Pseudomonadati</taxon>
        <taxon>Pseudomonadota</taxon>
        <taxon>Alphaproteobacteria</taxon>
        <taxon>Acetobacterales</taxon>
        <taxon>Acetobacteraceae</taxon>
        <taxon>Acetobacter</taxon>
    </lineage>
</organism>
<dbReference type="KEGG" id="aper:A0U91_13200"/>
<dbReference type="SUPFAM" id="SSF48576">
    <property type="entry name" value="Terpenoid synthases"/>
    <property type="match status" value="1"/>
</dbReference>
<dbReference type="Pfam" id="PF00494">
    <property type="entry name" value="SQS_PSY"/>
    <property type="match status" value="1"/>
</dbReference>
<gene>
    <name evidence="2" type="ORF">A0U91_13200</name>
</gene>
<reference evidence="2 3" key="1">
    <citation type="submission" date="2016-03" db="EMBL/GenBank/DDBJ databases">
        <title>Acetic acid bacteria sequencing.</title>
        <authorList>
            <person name="Brandt J."/>
            <person name="Jakob F."/>
            <person name="Vogel R.F."/>
        </authorList>
    </citation>
    <scope>NUCLEOTIDE SEQUENCE [LARGE SCALE GENOMIC DNA]</scope>
    <source>
        <strain evidence="2 3">TMW2.1084</strain>
    </source>
</reference>
<dbReference type="STRING" id="1076596.A0U91_13200"/>
<feature type="region of interest" description="Disordered" evidence="1">
    <location>
        <begin position="1"/>
        <end position="23"/>
    </location>
</feature>
<sequence>MKREGRGEQSAGPSRTAGLEEAVRQADPDRALCAGFLPASVRADVTVLLAFHTELTRALAPARSAAIAGPMAGLIRLQWWRDVLEGERAPDHALAPAILSALARGVFHRETLLRVLSAREAELNTEPEVSFWRQMMRDGAGGVQRAVGEALGVRDEAVLTRLEASGAAYGAGAMLRHWPHIQQSGRYLFPGETAALRQEGEAFLQSCGMETLPAAGRLAALPAVLATRDLARTSAQAGQPRGLGDRLAVMRAGWKAARMFQKSGEPAL</sequence>
<dbReference type="EMBL" id="CP014687">
    <property type="protein sequence ID" value="AQT05635.1"/>
    <property type="molecule type" value="Genomic_DNA"/>
</dbReference>
<dbReference type="Gene3D" id="1.10.600.10">
    <property type="entry name" value="Farnesyl Diphosphate Synthase"/>
    <property type="match status" value="1"/>
</dbReference>